<protein>
    <submittedName>
        <fullName evidence="1">Uncharacterized protein</fullName>
    </submittedName>
</protein>
<organism evidence="1 2">
    <name type="scientific">Blautia massiliensis</name>
    <name type="common">ex Durand et al. 2017</name>
    <dbReference type="NCBI Taxonomy" id="1737424"/>
    <lineage>
        <taxon>Bacteria</taxon>
        <taxon>Bacillati</taxon>
        <taxon>Bacillota</taxon>
        <taxon>Clostridia</taxon>
        <taxon>Lachnospirales</taxon>
        <taxon>Lachnospiraceae</taxon>
        <taxon>Blautia</taxon>
    </lineage>
</organism>
<evidence type="ECO:0000313" key="1">
    <source>
        <dbReference type="EMBL" id="MZL78320.1"/>
    </source>
</evidence>
<gene>
    <name evidence="1" type="ORF">GT718_13335</name>
</gene>
<sequence length="78" mass="9294">MKDKIYLKYKGRDSWDRPVYQDESGKLWKDVEPYSDRPAHLCSACDNAFDGEPDIPMNAMARYQNITVIYYPTRDVWR</sequence>
<dbReference type="Proteomes" id="UP000452293">
    <property type="component" value="Unassembled WGS sequence"/>
</dbReference>
<dbReference type="RefSeq" id="WP_117942303.1">
    <property type="nucleotide sequence ID" value="NZ_WWVV01000025.1"/>
</dbReference>
<dbReference type="EMBL" id="WWVW01000026">
    <property type="protein sequence ID" value="MZL78320.1"/>
    <property type="molecule type" value="Genomic_DNA"/>
</dbReference>
<proteinExistence type="predicted"/>
<reference evidence="1 2" key="1">
    <citation type="journal article" date="2019" name="Nat. Med.">
        <title>A library of human gut bacterial isolates paired with longitudinal multiomics data enables mechanistic microbiome research.</title>
        <authorList>
            <person name="Poyet M."/>
            <person name="Groussin M."/>
            <person name="Gibbons S.M."/>
            <person name="Avila-Pacheco J."/>
            <person name="Jiang X."/>
            <person name="Kearney S.M."/>
            <person name="Perrotta A.R."/>
            <person name="Berdy B."/>
            <person name="Zhao S."/>
            <person name="Lieberman T.D."/>
            <person name="Swanson P.K."/>
            <person name="Smith M."/>
            <person name="Roesemann S."/>
            <person name="Alexander J.E."/>
            <person name="Rich S.A."/>
            <person name="Livny J."/>
            <person name="Vlamakis H."/>
            <person name="Clish C."/>
            <person name="Bullock K."/>
            <person name="Deik A."/>
            <person name="Scott J."/>
            <person name="Pierce K.A."/>
            <person name="Xavier R.J."/>
            <person name="Alm E.J."/>
        </authorList>
    </citation>
    <scope>NUCLEOTIDE SEQUENCE [LARGE SCALE GENOMIC DNA]</scope>
    <source>
        <strain evidence="1 2">BIOML-A1</strain>
    </source>
</reference>
<evidence type="ECO:0000313" key="2">
    <source>
        <dbReference type="Proteomes" id="UP000452293"/>
    </source>
</evidence>
<comment type="caution">
    <text evidence="1">The sequence shown here is derived from an EMBL/GenBank/DDBJ whole genome shotgun (WGS) entry which is preliminary data.</text>
</comment>
<accession>A0ABW9X806</accession>
<name>A0ABW9X806_9FIRM</name>
<keyword evidence="2" id="KW-1185">Reference proteome</keyword>